<dbReference type="OrthoDB" id="9800231at2"/>
<accession>A0A2R8A928</accession>
<dbReference type="Gene3D" id="3.40.50.150">
    <property type="entry name" value="Vaccinia Virus protein VP39"/>
    <property type="match status" value="1"/>
</dbReference>
<dbReference type="InterPro" id="IPR029063">
    <property type="entry name" value="SAM-dependent_MTases_sf"/>
</dbReference>
<organism evidence="3 4">
    <name type="scientific">Pontivivens insulae</name>
    <dbReference type="NCBI Taxonomy" id="1639689"/>
    <lineage>
        <taxon>Bacteria</taxon>
        <taxon>Pseudomonadati</taxon>
        <taxon>Pseudomonadota</taxon>
        <taxon>Alphaproteobacteria</taxon>
        <taxon>Rhodobacterales</taxon>
        <taxon>Paracoccaceae</taxon>
        <taxon>Pontivivens</taxon>
    </lineage>
</organism>
<protein>
    <recommendedName>
        <fullName evidence="2">Methyltransferase type 11 domain-containing protein</fullName>
    </recommendedName>
</protein>
<keyword evidence="4" id="KW-1185">Reference proteome</keyword>
<dbReference type="InterPro" id="IPR013216">
    <property type="entry name" value="Methyltransf_11"/>
</dbReference>
<name>A0A2R8A928_9RHOB</name>
<dbReference type="GO" id="GO:0008757">
    <property type="term" value="F:S-adenosylmethionine-dependent methyltransferase activity"/>
    <property type="evidence" value="ECO:0007669"/>
    <property type="project" value="InterPro"/>
</dbReference>
<dbReference type="AlphaFoldDB" id="A0A2R8A928"/>
<evidence type="ECO:0000313" key="3">
    <source>
        <dbReference type="EMBL" id="SPF28538.1"/>
    </source>
</evidence>
<reference evidence="3 4" key="1">
    <citation type="submission" date="2018-03" db="EMBL/GenBank/DDBJ databases">
        <authorList>
            <person name="Keele B.F."/>
        </authorList>
    </citation>
    <scope>NUCLEOTIDE SEQUENCE [LARGE SCALE GENOMIC DNA]</scope>
    <source>
        <strain evidence="3 4">CeCT 8812</strain>
    </source>
</reference>
<dbReference type="Proteomes" id="UP000244932">
    <property type="component" value="Unassembled WGS sequence"/>
</dbReference>
<feature type="domain" description="Methyltransferase type 11" evidence="2">
    <location>
        <begin position="81"/>
        <end position="131"/>
    </location>
</feature>
<sequence>MHLDVVDLKSFYYRTRLGRGAQASLQFALRQMWPDLTGQSLVGFGFAAPFLRPFLKDAERVLSFMPAQQGVMAWPAGQPNHCALVEETHWPAQAGAFDRIIVAHGLETCERPTALLEEIWRVLSPGGRVIFVVPNRTGAWAQRDVTPFGYGRPYSFGQLDAQLRTHRFEPEGHRAALFLPPSHKRSMLRLQNTAERLGRKMKADRIAGALLVEAIKEVHALPRGRRAEARRPRLLGGLAAPAPAPTPLPSRRHRCD</sequence>
<dbReference type="RefSeq" id="WP_108781229.1">
    <property type="nucleotide sequence ID" value="NZ_OMKW01000001.1"/>
</dbReference>
<dbReference type="SUPFAM" id="SSF53335">
    <property type="entry name" value="S-adenosyl-L-methionine-dependent methyltransferases"/>
    <property type="match status" value="1"/>
</dbReference>
<evidence type="ECO:0000256" key="1">
    <source>
        <dbReference type="SAM" id="MobiDB-lite"/>
    </source>
</evidence>
<feature type="region of interest" description="Disordered" evidence="1">
    <location>
        <begin position="232"/>
        <end position="256"/>
    </location>
</feature>
<dbReference type="EMBL" id="OMKW01000001">
    <property type="protein sequence ID" value="SPF28538.1"/>
    <property type="molecule type" value="Genomic_DNA"/>
</dbReference>
<proteinExistence type="predicted"/>
<evidence type="ECO:0000259" key="2">
    <source>
        <dbReference type="Pfam" id="PF08241"/>
    </source>
</evidence>
<dbReference type="Pfam" id="PF08241">
    <property type="entry name" value="Methyltransf_11"/>
    <property type="match status" value="1"/>
</dbReference>
<gene>
    <name evidence="3" type="ORF">POI8812_00839</name>
</gene>
<evidence type="ECO:0000313" key="4">
    <source>
        <dbReference type="Proteomes" id="UP000244932"/>
    </source>
</evidence>